<reference evidence="5" key="1">
    <citation type="submission" date="2022-03" db="EMBL/GenBank/DDBJ databases">
        <authorList>
            <person name="Martin C."/>
        </authorList>
    </citation>
    <scope>NUCLEOTIDE SEQUENCE</scope>
</reference>
<dbReference type="AlphaFoldDB" id="A0A8J1UAH2"/>
<dbReference type="InterPro" id="IPR000315">
    <property type="entry name" value="Znf_B-box"/>
</dbReference>
<keyword evidence="3" id="KW-0862">Zinc</keyword>
<dbReference type="InterPro" id="IPR036116">
    <property type="entry name" value="FN3_sf"/>
</dbReference>
<organism evidence="5 6">
    <name type="scientific">Owenia fusiformis</name>
    <name type="common">Polychaete worm</name>
    <dbReference type="NCBI Taxonomy" id="6347"/>
    <lineage>
        <taxon>Eukaryota</taxon>
        <taxon>Metazoa</taxon>
        <taxon>Spiralia</taxon>
        <taxon>Lophotrochozoa</taxon>
        <taxon>Annelida</taxon>
        <taxon>Polychaeta</taxon>
        <taxon>Sedentaria</taxon>
        <taxon>Canalipalpata</taxon>
        <taxon>Sabellida</taxon>
        <taxon>Oweniida</taxon>
        <taxon>Oweniidae</taxon>
        <taxon>Owenia</taxon>
    </lineage>
</organism>
<dbReference type="SMART" id="SM00184">
    <property type="entry name" value="RING"/>
    <property type="match status" value="2"/>
</dbReference>
<dbReference type="SUPFAM" id="SSF57850">
    <property type="entry name" value="RING/U-box"/>
    <property type="match status" value="1"/>
</dbReference>
<dbReference type="SUPFAM" id="SSF57845">
    <property type="entry name" value="B-box zinc-binding domain"/>
    <property type="match status" value="1"/>
</dbReference>
<dbReference type="GO" id="GO:0008270">
    <property type="term" value="F:zinc ion binding"/>
    <property type="evidence" value="ECO:0007669"/>
    <property type="project" value="UniProtKB-KW"/>
</dbReference>
<dbReference type="InterPro" id="IPR001841">
    <property type="entry name" value="Znf_RING"/>
</dbReference>
<dbReference type="Gene3D" id="3.30.40.10">
    <property type="entry name" value="Zinc/RING finger domain, C3HC4 (zinc finger)"/>
    <property type="match status" value="1"/>
</dbReference>
<dbReference type="PROSITE" id="PS50089">
    <property type="entry name" value="ZF_RING_2"/>
    <property type="match status" value="1"/>
</dbReference>
<dbReference type="Gene3D" id="2.60.40.10">
    <property type="entry name" value="Immunoglobulins"/>
    <property type="match status" value="2"/>
</dbReference>
<dbReference type="CDD" id="cd00063">
    <property type="entry name" value="FN3"/>
    <property type="match status" value="2"/>
</dbReference>
<dbReference type="Pfam" id="PF22586">
    <property type="entry name" value="ANCHR-like_BBOX"/>
    <property type="match status" value="1"/>
</dbReference>
<keyword evidence="2" id="KW-0863">Zinc-finger</keyword>
<dbReference type="PANTHER" id="PTHR24099">
    <property type="entry name" value="E3 UBIQUITIN-PROTEIN LIGASE TRIM36-RELATED"/>
    <property type="match status" value="1"/>
</dbReference>
<proteinExistence type="predicted"/>
<dbReference type="Gene3D" id="3.30.160.60">
    <property type="entry name" value="Classic Zinc Finger"/>
    <property type="match status" value="1"/>
</dbReference>
<dbReference type="Gene3D" id="4.10.830.40">
    <property type="match status" value="1"/>
</dbReference>
<dbReference type="InterPro" id="IPR013783">
    <property type="entry name" value="Ig-like_fold"/>
</dbReference>
<gene>
    <name evidence="5" type="ORF">OFUS_LOCUS716</name>
</gene>
<dbReference type="OrthoDB" id="9049620at2759"/>
<accession>A0A8J1UAH2</accession>
<dbReference type="InterPro" id="IPR017903">
    <property type="entry name" value="COS_domain"/>
</dbReference>
<dbReference type="Pfam" id="PF00643">
    <property type="entry name" value="zf-B_box"/>
    <property type="match status" value="1"/>
</dbReference>
<evidence type="ECO:0000256" key="4">
    <source>
        <dbReference type="ARBA" id="ARBA00023054"/>
    </source>
</evidence>
<evidence type="ECO:0000313" key="6">
    <source>
        <dbReference type="Proteomes" id="UP000749559"/>
    </source>
</evidence>
<dbReference type="SUPFAM" id="SSF49265">
    <property type="entry name" value="Fibronectin type III"/>
    <property type="match status" value="1"/>
</dbReference>
<name>A0A8J1UAH2_OWEFU</name>
<evidence type="ECO:0000256" key="1">
    <source>
        <dbReference type="ARBA" id="ARBA00022723"/>
    </source>
</evidence>
<dbReference type="PROSITE" id="PS51262">
    <property type="entry name" value="COS"/>
    <property type="match status" value="1"/>
</dbReference>
<dbReference type="InterPro" id="IPR027370">
    <property type="entry name" value="Znf-RING_euk"/>
</dbReference>
<dbReference type="EMBL" id="CAIIXF020000001">
    <property type="protein sequence ID" value="CAH1773067.1"/>
    <property type="molecule type" value="Genomic_DNA"/>
</dbReference>
<keyword evidence="6" id="KW-1185">Reference proteome</keyword>
<dbReference type="CDD" id="cd19801">
    <property type="entry name" value="Bbox1_MID"/>
    <property type="match status" value="1"/>
</dbReference>
<evidence type="ECO:0000256" key="3">
    <source>
        <dbReference type="ARBA" id="ARBA00022833"/>
    </source>
</evidence>
<keyword evidence="1" id="KW-0479">Metal-binding</keyword>
<dbReference type="SMART" id="SM00336">
    <property type="entry name" value="BBOX"/>
    <property type="match status" value="2"/>
</dbReference>
<comment type="caution">
    <text evidence="5">The sequence shown here is derived from an EMBL/GenBank/DDBJ whole genome shotgun (WGS) entry which is preliminary data.</text>
</comment>
<dbReference type="PANTHER" id="PTHR24099:SF16">
    <property type="entry name" value="E3 UBIQUITIN-PROTEIN LIGASE MIDLINE-1-LIKE ISOFORM X1"/>
    <property type="match status" value="1"/>
</dbReference>
<dbReference type="Proteomes" id="UP000749559">
    <property type="component" value="Unassembled WGS sequence"/>
</dbReference>
<protein>
    <submittedName>
        <fullName evidence="5">Uncharacterized protein</fullName>
    </submittedName>
</protein>
<dbReference type="InterPro" id="IPR050617">
    <property type="entry name" value="E3_ligase_FN3/SPRY"/>
</dbReference>
<dbReference type="PROSITE" id="PS50119">
    <property type="entry name" value="ZF_BBOX"/>
    <property type="match status" value="1"/>
</dbReference>
<dbReference type="Pfam" id="PF00041">
    <property type="entry name" value="fn3"/>
    <property type="match status" value="1"/>
</dbReference>
<evidence type="ECO:0000256" key="2">
    <source>
        <dbReference type="ARBA" id="ARBA00022771"/>
    </source>
</evidence>
<dbReference type="InterPro" id="IPR003961">
    <property type="entry name" value="FN3_dom"/>
</dbReference>
<dbReference type="SMART" id="SM00060">
    <property type="entry name" value="FN3"/>
    <property type="match status" value="2"/>
</dbReference>
<dbReference type="InterPro" id="IPR013083">
    <property type="entry name" value="Znf_RING/FYVE/PHD"/>
</dbReference>
<sequence>MEGLLTELQCPICLELYTHPVILPCSHVLCKAPCGERMFEHSFIKCPVCRDTSYVSGGIASLPRVITIENIIDRYRAETEDSDSTESDEDGSPLCQLCKSGNERKAKKICVDCNASYCHHCLELSHPNREPFSNHILNEPVKQLQAKTTLCMVHSEAATVYCQGCKTLGCNTCIQDSTHAGHPVTPVEQAYAMIRGVLDNSLQKLESSHGQLNEIIKGHRTELKELREKVQQSRQRIQQQCDALIAEIEVKRSFFLSDLQYEENSKTRGIENIIEEYQRQKVHSESLAHYAKEVLKETDPSSFLQLANSVNDKVMKGTPEASHLVISQTLQVKNNVVDFRKEKAMLRDMTYLSAPSTPVVDVSKCTRSSDSVVLVLQPCSYDDVVDGYSVCYCSLEQKAKGEQEIVTFKTPLEERKFGYSQAHNTATSLIVNNLESDTLYYFCVMASNGAGDSCNSDIINCTTMAKNQSRVPVPEIERSMCQSFTTSIMIFSPSPPESNEDTAHYLLYRESTGTKVWKSTPTYKTDTHRVFGLEPDTQYSFLILACNQIGECHMSNQSTLSTQRSAY</sequence>
<dbReference type="PROSITE" id="PS50853">
    <property type="entry name" value="FN3"/>
    <property type="match status" value="2"/>
</dbReference>
<evidence type="ECO:0000313" key="5">
    <source>
        <dbReference type="EMBL" id="CAH1773067.1"/>
    </source>
</evidence>
<keyword evidence="4" id="KW-0175">Coiled coil</keyword>
<dbReference type="Pfam" id="PF13445">
    <property type="entry name" value="zf-RING_UBOX"/>
    <property type="match status" value="1"/>
</dbReference>